<keyword evidence="1" id="KW-0472">Membrane</keyword>
<evidence type="ECO:0000256" key="2">
    <source>
        <dbReference type="SAM" id="SignalP"/>
    </source>
</evidence>
<evidence type="ECO:0000256" key="1">
    <source>
        <dbReference type="SAM" id="Phobius"/>
    </source>
</evidence>
<feature type="signal peptide" evidence="2">
    <location>
        <begin position="1"/>
        <end position="16"/>
    </location>
</feature>
<keyword evidence="4" id="KW-1185">Reference proteome</keyword>
<keyword evidence="2" id="KW-0732">Signal</keyword>
<sequence length="114" mass="12676">MWVLCHFVLTQLWVEARRLSAVASSNLTVDVYAGEISSIVRTGHGIIDRMLFSVPKLALLPGILVSQPWLLLLVLPGNIGLDFVRAKAMAHLTGRIEKIGRELQELASRRSNME</sequence>
<feature type="transmembrane region" description="Helical" evidence="1">
    <location>
        <begin position="58"/>
        <end position="81"/>
    </location>
</feature>
<dbReference type="Proteomes" id="UP000604046">
    <property type="component" value="Unassembled WGS sequence"/>
</dbReference>
<reference evidence="3" key="1">
    <citation type="submission" date="2021-02" db="EMBL/GenBank/DDBJ databases">
        <authorList>
            <person name="Dougan E. K."/>
            <person name="Rhodes N."/>
            <person name="Thang M."/>
            <person name="Chan C."/>
        </authorList>
    </citation>
    <scope>NUCLEOTIDE SEQUENCE</scope>
</reference>
<protein>
    <submittedName>
        <fullName evidence="3">PDK4 protein</fullName>
    </submittedName>
</protein>
<proteinExistence type="predicted"/>
<accession>A0A812K1J0</accession>
<dbReference type="EMBL" id="CAJNDS010000524">
    <property type="protein sequence ID" value="CAE7215336.1"/>
    <property type="molecule type" value="Genomic_DNA"/>
</dbReference>
<evidence type="ECO:0000313" key="4">
    <source>
        <dbReference type="Proteomes" id="UP000604046"/>
    </source>
</evidence>
<comment type="caution">
    <text evidence="3">The sequence shown here is derived from an EMBL/GenBank/DDBJ whole genome shotgun (WGS) entry which is preliminary data.</text>
</comment>
<evidence type="ECO:0000313" key="3">
    <source>
        <dbReference type="EMBL" id="CAE7215336.1"/>
    </source>
</evidence>
<feature type="chain" id="PRO_5032706342" evidence="2">
    <location>
        <begin position="17"/>
        <end position="114"/>
    </location>
</feature>
<keyword evidence="1" id="KW-0812">Transmembrane</keyword>
<keyword evidence="1" id="KW-1133">Transmembrane helix</keyword>
<dbReference type="AlphaFoldDB" id="A0A812K1J0"/>
<gene>
    <name evidence="3" type="primary">PDK4</name>
    <name evidence="3" type="ORF">SNAT2548_LOCUS7548</name>
</gene>
<organism evidence="3 4">
    <name type="scientific">Symbiodinium natans</name>
    <dbReference type="NCBI Taxonomy" id="878477"/>
    <lineage>
        <taxon>Eukaryota</taxon>
        <taxon>Sar</taxon>
        <taxon>Alveolata</taxon>
        <taxon>Dinophyceae</taxon>
        <taxon>Suessiales</taxon>
        <taxon>Symbiodiniaceae</taxon>
        <taxon>Symbiodinium</taxon>
    </lineage>
</organism>
<name>A0A812K1J0_9DINO</name>